<evidence type="ECO:0000313" key="1">
    <source>
        <dbReference type="EMBL" id="CAB3366287.1"/>
    </source>
</evidence>
<protein>
    <submittedName>
        <fullName evidence="1">Uncharacterized protein</fullName>
    </submittedName>
</protein>
<dbReference type="AlphaFoldDB" id="A0A8S1CA89"/>
<keyword evidence="2" id="KW-1185">Reference proteome</keyword>
<organism evidence="1 2">
    <name type="scientific">Cloeon dipterum</name>
    <dbReference type="NCBI Taxonomy" id="197152"/>
    <lineage>
        <taxon>Eukaryota</taxon>
        <taxon>Metazoa</taxon>
        <taxon>Ecdysozoa</taxon>
        <taxon>Arthropoda</taxon>
        <taxon>Hexapoda</taxon>
        <taxon>Insecta</taxon>
        <taxon>Pterygota</taxon>
        <taxon>Palaeoptera</taxon>
        <taxon>Ephemeroptera</taxon>
        <taxon>Pisciforma</taxon>
        <taxon>Baetidae</taxon>
        <taxon>Cloeon</taxon>
    </lineage>
</organism>
<dbReference type="Proteomes" id="UP000494165">
    <property type="component" value="Unassembled WGS sequence"/>
</dbReference>
<reference evidence="1 2" key="1">
    <citation type="submission" date="2020-04" db="EMBL/GenBank/DDBJ databases">
        <authorList>
            <person name="Alioto T."/>
            <person name="Alioto T."/>
            <person name="Gomez Garrido J."/>
        </authorList>
    </citation>
    <scope>NUCLEOTIDE SEQUENCE [LARGE SCALE GENOMIC DNA]</scope>
</reference>
<gene>
    <name evidence="1" type="ORF">CLODIP_2_CD01511</name>
</gene>
<name>A0A8S1CA89_9INSE</name>
<dbReference type="EMBL" id="CADEPI010000024">
    <property type="protein sequence ID" value="CAB3366287.1"/>
    <property type="molecule type" value="Genomic_DNA"/>
</dbReference>
<evidence type="ECO:0000313" key="2">
    <source>
        <dbReference type="Proteomes" id="UP000494165"/>
    </source>
</evidence>
<proteinExistence type="predicted"/>
<comment type="caution">
    <text evidence="1">The sequence shown here is derived from an EMBL/GenBank/DDBJ whole genome shotgun (WGS) entry which is preliminary data.</text>
</comment>
<sequence>MLPVKIFPGNWSKSCNLPAKTVPSATCQTRCVTKNGWAIVCSKESGATNSKVSWRFGKLVSSIPSATRWIFDVIDRPAKLPLSTLPVALTCRADFTDEDRMSKSLLRPG</sequence>
<accession>A0A8S1CA89</accession>